<dbReference type="Gene3D" id="3.40.50.300">
    <property type="entry name" value="P-loop containing nucleotide triphosphate hydrolases"/>
    <property type="match status" value="1"/>
</dbReference>
<feature type="binding site" evidence="3">
    <location>
        <begin position="12"/>
        <end position="17"/>
    </location>
    <ligand>
        <name>ATP</name>
        <dbReference type="ChEBI" id="CHEBI:30616"/>
    </ligand>
</feature>
<dbReference type="GO" id="GO:0005737">
    <property type="term" value="C:cytoplasm"/>
    <property type="evidence" value="ECO:0007669"/>
    <property type="project" value="UniProtKB-SubCell"/>
</dbReference>
<dbReference type="PANTHER" id="PTHR10695">
    <property type="entry name" value="DEPHOSPHO-COA KINASE-RELATED"/>
    <property type="match status" value="1"/>
</dbReference>
<name>A0AAP3GWU7_9LACO</name>
<dbReference type="SUPFAM" id="SSF52540">
    <property type="entry name" value="P-loop containing nucleoside triphosphate hydrolases"/>
    <property type="match status" value="1"/>
</dbReference>
<comment type="caution">
    <text evidence="5">The sequence shown here is derived from an EMBL/GenBank/DDBJ whole genome shotgun (WGS) entry which is preliminary data.</text>
</comment>
<evidence type="ECO:0000313" key="6">
    <source>
        <dbReference type="Proteomes" id="UP001213015"/>
    </source>
</evidence>
<evidence type="ECO:0000256" key="4">
    <source>
        <dbReference type="NCBIfam" id="TIGR00152"/>
    </source>
</evidence>
<dbReference type="EC" id="2.7.1.24" evidence="3 4"/>
<proteinExistence type="inferred from homology"/>
<comment type="function">
    <text evidence="3">Catalyzes the phosphorylation of the 3'-hydroxyl group of dephosphocoenzyme A to form coenzyme A.</text>
</comment>
<keyword evidence="2 3" id="KW-0067">ATP-binding</keyword>
<dbReference type="PROSITE" id="PS51219">
    <property type="entry name" value="DPCK"/>
    <property type="match status" value="1"/>
</dbReference>
<sequence>MTFYLAVTGGIASGKSTADSYFKDQGLPIIDSDEIAHNLLEKDTEVTNRIAQSFGKECLLSNGGVNRKKLGKIVFNDSEKLALLNQITHPAILAEIEKKKAVIKSGICIVDVPLLFESNQQKYYDASLLIYVPEKVQLERLMRRNKLSKEEAMSRIKSQMSTSKKLKLATYSVANTGTIELLQDKLSKILQEVKEKEDAMSKLS</sequence>
<gene>
    <name evidence="3 5" type="primary">coaE</name>
    <name evidence="5" type="ORF">L2422_05570</name>
</gene>
<evidence type="ECO:0000256" key="1">
    <source>
        <dbReference type="ARBA" id="ARBA00022741"/>
    </source>
</evidence>
<dbReference type="Proteomes" id="UP001213015">
    <property type="component" value="Unassembled WGS sequence"/>
</dbReference>
<keyword evidence="1 3" id="KW-0547">Nucleotide-binding</keyword>
<dbReference type="GO" id="GO:0015937">
    <property type="term" value="P:coenzyme A biosynthetic process"/>
    <property type="evidence" value="ECO:0007669"/>
    <property type="project" value="UniProtKB-UniRule"/>
</dbReference>
<keyword evidence="3 5" id="KW-0418">Kinase</keyword>
<accession>A0AAP3GWU7</accession>
<organism evidence="5 6">
    <name type="scientific">Lactobacillus mulieris</name>
    <dbReference type="NCBI Taxonomy" id="2508708"/>
    <lineage>
        <taxon>Bacteria</taxon>
        <taxon>Bacillati</taxon>
        <taxon>Bacillota</taxon>
        <taxon>Bacilli</taxon>
        <taxon>Lactobacillales</taxon>
        <taxon>Lactobacillaceae</taxon>
        <taxon>Lactobacillus</taxon>
    </lineage>
</organism>
<dbReference type="GO" id="GO:0005524">
    <property type="term" value="F:ATP binding"/>
    <property type="evidence" value="ECO:0007669"/>
    <property type="project" value="UniProtKB-UniRule"/>
</dbReference>
<dbReference type="InterPro" id="IPR001977">
    <property type="entry name" value="Depp_CoAkinase"/>
</dbReference>
<evidence type="ECO:0000256" key="2">
    <source>
        <dbReference type="ARBA" id="ARBA00022840"/>
    </source>
</evidence>
<dbReference type="EMBL" id="JAKHLF010000008">
    <property type="protein sequence ID" value="MCZ3844961.1"/>
    <property type="molecule type" value="Genomic_DNA"/>
</dbReference>
<dbReference type="PANTHER" id="PTHR10695:SF46">
    <property type="entry name" value="BIFUNCTIONAL COENZYME A SYNTHASE-RELATED"/>
    <property type="match status" value="1"/>
</dbReference>
<keyword evidence="3" id="KW-0173">Coenzyme A biosynthesis</keyword>
<dbReference type="CDD" id="cd02022">
    <property type="entry name" value="DPCK"/>
    <property type="match status" value="1"/>
</dbReference>
<dbReference type="AlphaFoldDB" id="A0AAP3GWU7"/>
<keyword evidence="3" id="KW-0963">Cytoplasm</keyword>
<dbReference type="NCBIfam" id="TIGR00152">
    <property type="entry name" value="dephospho-CoA kinase"/>
    <property type="match status" value="1"/>
</dbReference>
<dbReference type="InterPro" id="IPR027417">
    <property type="entry name" value="P-loop_NTPase"/>
</dbReference>
<comment type="subcellular location">
    <subcellularLocation>
        <location evidence="3">Cytoplasm</location>
    </subcellularLocation>
</comment>
<evidence type="ECO:0000256" key="3">
    <source>
        <dbReference type="HAMAP-Rule" id="MF_00376"/>
    </source>
</evidence>
<comment type="catalytic activity">
    <reaction evidence="3">
        <text>3'-dephospho-CoA + ATP = ADP + CoA + H(+)</text>
        <dbReference type="Rhea" id="RHEA:18245"/>
        <dbReference type="ChEBI" id="CHEBI:15378"/>
        <dbReference type="ChEBI" id="CHEBI:30616"/>
        <dbReference type="ChEBI" id="CHEBI:57287"/>
        <dbReference type="ChEBI" id="CHEBI:57328"/>
        <dbReference type="ChEBI" id="CHEBI:456216"/>
        <dbReference type="EC" id="2.7.1.24"/>
    </reaction>
</comment>
<dbReference type="GO" id="GO:0004140">
    <property type="term" value="F:dephospho-CoA kinase activity"/>
    <property type="evidence" value="ECO:0007669"/>
    <property type="project" value="UniProtKB-UniRule"/>
</dbReference>
<keyword evidence="3 5" id="KW-0808">Transferase</keyword>
<protein>
    <recommendedName>
        <fullName evidence="3 4">Dephospho-CoA kinase</fullName>
        <ecNumber evidence="3 4">2.7.1.24</ecNumber>
    </recommendedName>
    <alternativeName>
        <fullName evidence="3">Dephosphocoenzyme A kinase</fullName>
    </alternativeName>
</protein>
<comment type="similarity">
    <text evidence="3">Belongs to the CoaE family.</text>
</comment>
<dbReference type="HAMAP" id="MF_00376">
    <property type="entry name" value="Dephospho_CoA_kinase"/>
    <property type="match status" value="1"/>
</dbReference>
<dbReference type="RefSeq" id="WP_006587149.1">
    <property type="nucleotide sequence ID" value="NZ_CABMGH010000025.1"/>
</dbReference>
<dbReference type="GeneID" id="97459181"/>
<dbReference type="Pfam" id="PF01121">
    <property type="entry name" value="CoaE"/>
    <property type="match status" value="1"/>
</dbReference>
<evidence type="ECO:0000313" key="5">
    <source>
        <dbReference type="EMBL" id="MCZ3844961.1"/>
    </source>
</evidence>
<comment type="pathway">
    <text evidence="3">Cofactor biosynthesis; coenzyme A biosynthesis; CoA from (R)-pantothenate: step 5/5.</text>
</comment>
<reference evidence="5" key="1">
    <citation type="submission" date="2022-01" db="EMBL/GenBank/DDBJ databases">
        <title>VMRC isolate genome collection.</title>
        <authorList>
            <person name="France M."/>
            <person name="Rutt L."/>
            <person name="Humphrys M."/>
            <person name="Ravel J."/>
        </authorList>
    </citation>
    <scope>NUCLEOTIDE SEQUENCE</scope>
    <source>
        <strain evidence="5">C0127B5</strain>
    </source>
</reference>